<organism evidence="15 16">
    <name type="scientific">Reticulomyxa filosa</name>
    <dbReference type="NCBI Taxonomy" id="46433"/>
    <lineage>
        <taxon>Eukaryota</taxon>
        <taxon>Sar</taxon>
        <taxon>Rhizaria</taxon>
        <taxon>Retaria</taxon>
        <taxon>Foraminifera</taxon>
        <taxon>Monothalamids</taxon>
        <taxon>Reticulomyxidae</taxon>
        <taxon>Reticulomyxa</taxon>
    </lineage>
</organism>
<dbReference type="InterPro" id="IPR038577">
    <property type="entry name" value="GT10-like_C_sf"/>
</dbReference>
<comment type="pathway">
    <text evidence="2">Protein modification; protein glycosylation.</text>
</comment>
<evidence type="ECO:0000256" key="2">
    <source>
        <dbReference type="ARBA" id="ARBA00004922"/>
    </source>
</evidence>
<dbReference type="FunFam" id="3.40.50.11660:FF:000002">
    <property type="entry name" value="Alpha-(1,3)-fucosyltransferase"/>
    <property type="match status" value="1"/>
</dbReference>
<keyword evidence="8 12" id="KW-1133">Transmembrane helix</keyword>
<dbReference type="Proteomes" id="UP000023152">
    <property type="component" value="Unassembled WGS sequence"/>
</dbReference>
<comment type="subcellular location">
    <subcellularLocation>
        <location evidence="11">Endomembrane system</location>
        <topology evidence="11">Single-pass membrane protein</topology>
    </subcellularLocation>
    <subcellularLocation>
        <location evidence="12">Golgi apparatus</location>
        <location evidence="12">Golgi stack membrane</location>
        <topology evidence="12">Single-pass type II membrane protein</topology>
    </subcellularLocation>
    <subcellularLocation>
        <location evidence="1">Membrane</location>
        <topology evidence="1">Single-pass type II membrane protein</topology>
    </subcellularLocation>
</comment>
<dbReference type="EC" id="2.4.1.-" evidence="12"/>
<evidence type="ECO:0000256" key="7">
    <source>
        <dbReference type="ARBA" id="ARBA00022968"/>
    </source>
</evidence>
<sequence>MRFRPFVQVDSPPQKTTKNVDFSSDVSEINSKKYRPRALQVAAVSAVLIILFALISLLLESEPTNAEDKKDVSKLLKQAKLEYKPVHWLVQKQTVNEINTVNEYSINDKSEWPEYLKVEPNKNSPLAKNPRYEDIDIVILYKSTVFGGRADNSFLRSDFKTYVCNITNDKDPSNGHEDSPGKPLLKDVKVLLTADTNLMEYAHGYVYHGPDVPYGRELSEGSKEGKRVRIYHTMESPALTSVSLTLESVAQQFQLLMSYHFKSDIFLPYVGRGTLRLLVDRPILVPFHEKNSEYPLAWIGSNCNAQNGRQAYLGALFKHIPTHSYGGCLNTIRKSVPRGGESMLKIISQYKFYIVMENSNCEDYITEKLGSAIISSTVPVVFSINGSLPNYDRYLPEHSYINAFDFPSAKHLAEYLLKVSQNETLYNSYLWYKFEAMKSNKRKEQIWKDDILKRYLYKETRNHWCRAASSIFNFLYYNSNKTLHADNSCQRSRIMTDFI</sequence>
<evidence type="ECO:0000313" key="15">
    <source>
        <dbReference type="EMBL" id="ETO14288.1"/>
    </source>
</evidence>
<gene>
    <name evidence="15" type="ORF">RFI_23079</name>
</gene>
<reference evidence="15 16" key="1">
    <citation type="journal article" date="2013" name="Curr. Biol.">
        <title>The Genome of the Foraminiferan Reticulomyxa filosa.</title>
        <authorList>
            <person name="Glockner G."/>
            <person name="Hulsmann N."/>
            <person name="Schleicher M."/>
            <person name="Noegel A.A."/>
            <person name="Eichinger L."/>
            <person name="Gallinger C."/>
            <person name="Pawlowski J."/>
            <person name="Sierra R."/>
            <person name="Euteneuer U."/>
            <person name="Pillet L."/>
            <person name="Moustafa A."/>
            <person name="Platzer M."/>
            <person name="Groth M."/>
            <person name="Szafranski K."/>
            <person name="Schliwa M."/>
        </authorList>
    </citation>
    <scope>NUCLEOTIDE SEQUENCE [LARGE SCALE GENOMIC DNA]</scope>
</reference>
<keyword evidence="7" id="KW-0735">Signal-anchor</keyword>
<dbReference type="AlphaFoldDB" id="X6MJV1"/>
<keyword evidence="5 12" id="KW-0808">Transferase</keyword>
<evidence type="ECO:0000256" key="13">
    <source>
        <dbReference type="SAM" id="MobiDB-lite"/>
    </source>
</evidence>
<comment type="similarity">
    <text evidence="3 12">Belongs to the glycosyltransferase 10 family.</text>
</comment>
<evidence type="ECO:0000256" key="11">
    <source>
        <dbReference type="ARBA" id="ARBA00037847"/>
    </source>
</evidence>
<proteinExistence type="inferred from homology"/>
<evidence type="ECO:0000256" key="6">
    <source>
        <dbReference type="ARBA" id="ARBA00022692"/>
    </source>
</evidence>
<dbReference type="UniPathway" id="UPA00378"/>
<keyword evidence="4 12" id="KW-0328">Glycosyltransferase</keyword>
<feature type="domain" description="Fucosyltransferase C-terminal" evidence="14">
    <location>
        <begin position="296"/>
        <end position="443"/>
    </location>
</feature>
<dbReference type="SUPFAM" id="SSF53756">
    <property type="entry name" value="UDP-Glycosyltransferase/glycogen phosphorylase"/>
    <property type="match status" value="1"/>
</dbReference>
<feature type="compositionally biased region" description="Polar residues" evidence="13">
    <location>
        <begin position="11"/>
        <end position="20"/>
    </location>
</feature>
<evidence type="ECO:0000256" key="4">
    <source>
        <dbReference type="ARBA" id="ARBA00022676"/>
    </source>
</evidence>
<dbReference type="GO" id="GO:0046920">
    <property type="term" value="F:alpha-(1-&gt;3)-fucosyltransferase activity"/>
    <property type="evidence" value="ECO:0007669"/>
    <property type="project" value="TreeGrafter"/>
</dbReference>
<accession>X6MJV1</accession>
<feature type="region of interest" description="Disordered" evidence="13">
    <location>
        <begin position="1"/>
        <end position="20"/>
    </location>
</feature>
<keyword evidence="10" id="KW-0325">Glycoprotein</keyword>
<dbReference type="GO" id="GO:0032580">
    <property type="term" value="C:Golgi cisterna membrane"/>
    <property type="evidence" value="ECO:0007669"/>
    <property type="project" value="UniProtKB-SubCell"/>
</dbReference>
<dbReference type="PANTHER" id="PTHR11929">
    <property type="entry name" value="ALPHA- 1,3 -FUCOSYLTRANSFERASE"/>
    <property type="match status" value="1"/>
</dbReference>
<evidence type="ECO:0000313" key="16">
    <source>
        <dbReference type="Proteomes" id="UP000023152"/>
    </source>
</evidence>
<name>X6MJV1_RETFI</name>
<comment type="caution">
    <text evidence="15">The sequence shown here is derived from an EMBL/GenBank/DDBJ whole genome shotgun (WGS) entry which is preliminary data.</text>
</comment>
<dbReference type="EMBL" id="ASPP01020114">
    <property type="protein sequence ID" value="ETO14288.1"/>
    <property type="molecule type" value="Genomic_DNA"/>
</dbReference>
<evidence type="ECO:0000256" key="1">
    <source>
        <dbReference type="ARBA" id="ARBA00004606"/>
    </source>
</evidence>
<evidence type="ECO:0000256" key="12">
    <source>
        <dbReference type="RuleBase" id="RU003832"/>
    </source>
</evidence>
<protein>
    <recommendedName>
        <fullName evidence="12">Fucosyltransferase</fullName>
        <ecNumber evidence="12">2.4.1.-</ecNumber>
    </recommendedName>
</protein>
<evidence type="ECO:0000256" key="3">
    <source>
        <dbReference type="ARBA" id="ARBA00008919"/>
    </source>
</evidence>
<keyword evidence="6 12" id="KW-0812">Transmembrane</keyword>
<evidence type="ECO:0000256" key="9">
    <source>
        <dbReference type="ARBA" id="ARBA00023136"/>
    </source>
</evidence>
<evidence type="ECO:0000256" key="8">
    <source>
        <dbReference type="ARBA" id="ARBA00022989"/>
    </source>
</evidence>
<dbReference type="InterPro" id="IPR001503">
    <property type="entry name" value="Glyco_trans_10"/>
</dbReference>
<evidence type="ECO:0000256" key="10">
    <source>
        <dbReference type="ARBA" id="ARBA00023180"/>
    </source>
</evidence>
<feature type="transmembrane region" description="Helical" evidence="12">
    <location>
        <begin position="38"/>
        <end position="59"/>
    </location>
</feature>
<evidence type="ECO:0000259" key="14">
    <source>
        <dbReference type="Pfam" id="PF00852"/>
    </source>
</evidence>
<keyword evidence="12" id="KW-0333">Golgi apparatus</keyword>
<dbReference type="OrthoDB" id="427096at2759"/>
<evidence type="ECO:0000256" key="5">
    <source>
        <dbReference type="ARBA" id="ARBA00022679"/>
    </source>
</evidence>
<dbReference type="PANTHER" id="PTHR11929:SF194">
    <property type="entry name" value="ALPHA-(1,3)-FUCOSYLTRANSFERASE 10"/>
    <property type="match status" value="1"/>
</dbReference>
<keyword evidence="16" id="KW-1185">Reference proteome</keyword>
<dbReference type="Pfam" id="PF00852">
    <property type="entry name" value="Glyco_transf_10"/>
    <property type="match status" value="1"/>
</dbReference>
<dbReference type="Gene3D" id="3.40.50.11660">
    <property type="entry name" value="Glycosyl transferase family 10, C-terminal domain"/>
    <property type="match status" value="1"/>
</dbReference>
<keyword evidence="9 12" id="KW-0472">Membrane</keyword>
<dbReference type="InterPro" id="IPR055270">
    <property type="entry name" value="Glyco_tran_10_C"/>
</dbReference>